<proteinExistence type="predicted"/>
<gene>
    <name evidence="2" type="ORF">SAMN05444682_106215</name>
</gene>
<dbReference type="Gene3D" id="3.30.2310.20">
    <property type="entry name" value="RelE-like"/>
    <property type="match status" value="1"/>
</dbReference>
<keyword evidence="3" id="KW-1185">Reference proteome</keyword>
<name>A0A1I3M1J0_9SPHI</name>
<evidence type="ECO:0000313" key="2">
    <source>
        <dbReference type="EMBL" id="SFI90828.1"/>
    </source>
</evidence>
<dbReference type="InterPro" id="IPR007712">
    <property type="entry name" value="RelE/ParE_toxin"/>
</dbReference>
<organism evidence="2 3">
    <name type="scientific">Parapedobacter indicus</name>
    <dbReference type="NCBI Taxonomy" id="1477437"/>
    <lineage>
        <taxon>Bacteria</taxon>
        <taxon>Pseudomonadati</taxon>
        <taxon>Bacteroidota</taxon>
        <taxon>Sphingobacteriia</taxon>
        <taxon>Sphingobacteriales</taxon>
        <taxon>Sphingobacteriaceae</taxon>
        <taxon>Parapedobacter</taxon>
    </lineage>
</organism>
<dbReference type="EMBL" id="FOQO01000006">
    <property type="protein sequence ID" value="SFI90828.1"/>
    <property type="molecule type" value="Genomic_DNA"/>
</dbReference>
<evidence type="ECO:0000313" key="3">
    <source>
        <dbReference type="Proteomes" id="UP000198670"/>
    </source>
</evidence>
<dbReference type="Proteomes" id="UP000198670">
    <property type="component" value="Unassembled WGS sequence"/>
</dbReference>
<dbReference type="STRING" id="1477437.SAMN05444682_106215"/>
<sequence>MRLIWTEDAMNDYHHNIDFLLERWTTRIAQEFIEQVEDILELIAIFPEMYPLSNYKSVRKVVIRKQISLFYKIDGENILLLRFWNNYQNPRKLKF</sequence>
<reference evidence="2 3" key="1">
    <citation type="submission" date="2016-10" db="EMBL/GenBank/DDBJ databases">
        <authorList>
            <person name="de Groot N.N."/>
        </authorList>
    </citation>
    <scope>NUCLEOTIDE SEQUENCE [LARGE SCALE GENOMIC DNA]</scope>
    <source>
        <strain evidence="2 3">RK1</strain>
    </source>
</reference>
<dbReference type="AlphaFoldDB" id="A0A1I3M1J0"/>
<keyword evidence="1" id="KW-1277">Toxin-antitoxin system</keyword>
<dbReference type="InterPro" id="IPR035093">
    <property type="entry name" value="RelE/ParE_toxin_dom_sf"/>
</dbReference>
<accession>A0A1I3M1J0</accession>
<dbReference type="RefSeq" id="WP_090627694.1">
    <property type="nucleotide sequence ID" value="NZ_FOQO01000006.1"/>
</dbReference>
<dbReference type="OrthoDB" id="1098070at2"/>
<dbReference type="Pfam" id="PF05016">
    <property type="entry name" value="ParE_toxin"/>
    <property type="match status" value="1"/>
</dbReference>
<protein>
    <submittedName>
        <fullName evidence="2">Plasmid stabilization system protein ParE</fullName>
    </submittedName>
</protein>
<evidence type="ECO:0000256" key="1">
    <source>
        <dbReference type="ARBA" id="ARBA00022649"/>
    </source>
</evidence>